<keyword evidence="3" id="KW-1185">Reference proteome</keyword>
<evidence type="ECO:0000256" key="1">
    <source>
        <dbReference type="SAM" id="Phobius"/>
    </source>
</evidence>
<proteinExistence type="predicted"/>
<organism evidence="2 3">
    <name type="scientific">Taeniopygia guttata</name>
    <name type="common">Zebra finch</name>
    <name type="synonym">Poephila guttata</name>
    <dbReference type="NCBI Taxonomy" id="59729"/>
    <lineage>
        <taxon>Eukaryota</taxon>
        <taxon>Metazoa</taxon>
        <taxon>Chordata</taxon>
        <taxon>Craniata</taxon>
        <taxon>Vertebrata</taxon>
        <taxon>Euteleostomi</taxon>
        <taxon>Archelosauria</taxon>
        <taxon>Archosauria</taxon>
        <taxon>Dinosauria</taxon>
        <taxon>Saurischia</taxon>
        <taxon>Theropoda</taxon>
        <taxon>Coelurosauria</taxon>
        <taxon>Aves</taxon>
        <taxon>Neognathae</taxon>
        <taxon>Neoaves</taxon>
        <taxon>Telluraves</taxon>
        <taxon>Australaves</taxon>
        <taxon>Passeriformes</taxon>
        <taxon>Passeroidea</taxon>
        <taxon>Estrildidae</taxon>
        <taxon>Estrildinae</taxon>
        <taxon>Taeniopygia</taxon>
    </lineage>
</organism>
<keyword evidence="1" id="KW-0472">Membrane</keyword>
<sequence length="81" mass="10137">MEGAVRHWRGFPWRWWSPNPWRSQITPIPFYFKHFSCFFLAFLWFFRALRQHIVNEMLLTFCFFIFFFTSFSPIRKGFLSK</sequence>
<dbReference type="InParanoid" id="A0A674GD02"/>
<dbReference type="AlphaFoldDB" id="A0A674GD02"/>
<evidence type="ECO:0000313" key="3">
    <source>
        <dbReference type="Proteomes" id="UP000007754"/>
    </source>
</evidence>
<reference evidence="2" key="2">
    <citation type="submission" date="2025-08" db="UniProtKB">
        <authorList>
            <consortium name="Ensembl"/>
        </authorList>
    </citation>
    <scope>IDENTIFICATION</scope>
</reference>
<reference evidence="2" key="3">
    <citation type="submission" date="2025-09" db="UniProtKB">
        <authorList>
            <consortium name="Ensembl"/>
        </authorList>
    </citation>
    <scope>IDENTIFICATION</scope>
</reference>
<keyword evidence="1" id="KW-1133">Transmembrane helix</keyword>
<evidence type="ECO:0000313" key="2">
    <source>
        <dbReference type="Ensembl" id="ENSTGUP00000020340.1"/>
    </source>
</evidence>
<dbReference type="Ensembl" id="ENSTGUT00000019953.1">
    <property type="protein sequence ID" value="ENSTGUP00000020340.1"/>
    <property type="gene ID" value="ENSTGUG00000024231.1"/>
</dbReference>
<keyword evidence="1" id="KW-0812">Transmembrane</keyword>
<reference evidence="2 3" key="1">
    <citation type="journal article" date="2010" name="Nature">
        <title>The genome of a songbird.</title>
        <authorList>
            <person name="Warren W.C."/>
            <person name="Clayton D.F."/>
            <person name="Ellegren H."/>
            <person name="Arnold A.P."/>
            <person name="Hillier L.W."/>
            <person name="Kunstner A."/>
            <person name="Searle S."/>
            <person name="White S."/>
            <person name="Vilella A.J."/>
            <person name="Fairley S."/>
            <person name="Heger A."/>
            <person name="Kong L."/>
            <person name="Ponting C.P."/>
            <person name="Jarvis E.D."/>
            <person name="Mello C.V."/>
            <person name="Minx P."/>
            <person name="Lovell P."/>
            <person name="Velho T.A."/>
            <person name="Ferris M."/>
            <person name="Balakrishnan C.N."/>
            <person name="Sinha S."/>
            <person name="Blatti C."/>
            <person name="London S.E."/>
            <person name="Li Y."/>
            <person name="Lin Y.C."/>
            <person name="George J."/>
            <person name="Sweedler J."/>
            <person name="Southey B."/>
            <person name="Gunaratne P."/>
            <person name="Watson M."/>
            <person name="Nam K."/>
            <person name="Backstrom N."/>
            <person name="Smeds L."/>
            <person name="Nabholz B."/>
            <person name="Itoh Y."/>
            <person name="Whitney O."/>
            <person name="Pfenning A.R."/>
            <person name="Howard J."/>
            <person name="Volker M."/>
            <person name="Skinner B.M."/>
            <person name="Griffin D.K."/>
            <person name="Ye L."/>
            <person name="McLaren W.M."/>
            <person name="Flicek P."/>
            <person name="Quesada V."/>
            <person name="Velasco G."/>
            <person name="Lopez-Otin C."/>
            <person name="Puente X.S."/>
            <person name="Olender T."/>
            <person name="Lancet D."/>
            <person name="Smit A.F."/>
            <person name="Hubley R."/>
            <person name="Konkel M.K."/>
            <person name="Walker J.A."/>
            <person name="Batzer M.A."/>
            <person name="Gu W."/>
            <person name="Pollock D.D."/>
            <person name="Chen L."/>
            <person name="Cheng Z."/>
            <person name="Eichler E.E."/>
            <person name="Stapley J."/>
            <person name="Slate J."/>
            <person name="Ekblom R."/>
            <person name="Birkhead T."/>
            <person name="Burke T."/>
            <person name="Burt D."/>
            <person name="Scharff C."/>
            <person name="Adam I."/>
            <person name="Richard H."/>
            <person name="Sultan M."/>
            <person name="Soldatov A."/>
            <person name="Lehrach H."/>
            <person name="Edwards S.V."/>
            <person name="Yang S.P."/>
            <person name="Li X."/>
            <person name="Graves T."/>
            <person name="Fulton L."/>
            <person name="Nelson J."/>
            <person name="Chinwalla A."/>
            <person name="Hou S."/>
            <person name="Mardis E.R."/>
            <person name="Wilson R.K."/>
        </authorList>
    </citation>
    <scope>NUCLEOTIDE SEQUENCE [LARGE SCALE GENOMIC DNA]</scope>
</reference>
<name>A0A674GD02_TAEGU</name>
<feature type="transmembrane region" description="Helical" evidence="1">
    <location>
        <begin position="28"/>
        <end position="46"/>
    </location>
</feature>
<protein>
    <submittedName>
        <fullName evidence="2">Uncharacterized protein</fullName>
    </submittedName>
</protein>
<dbReference type="Proteomes" id="UP000007754">
    <property type="component" value="Chromosome 21"/>
</dbReference>
<accession>A0A674GD02</accession>
<feature type="transmembrane region" description="Helical" evidence="1">
    <location>
        <begin position="53"/>
        <end position="74"/>
    </location>
</feature>